<organism evidence="1 2">
    <name type="scientific">[Anoxybacillus] calidus</name>
    <dbReference type="NCBI Taxonomy" id="575178"/>
    <lineage>
        <taxon>Bacteria</taxon>
        <taxon>Bacillati</taxon>
        <taxon>Bacillota</taxon>
        <taxon>Bacilli</taxon>
        <taxon>Bacillales</taxon>
        <taxon>Anoxybacillaceae</taxon>
        <taxon>Paranoxybacillus</taxon>
    </lineage>
</organism>
<dbReference type="AlphaFoldDB" id="A0A7V9Z347"/>
<dbReference type="EMBL" id="JACDUU010000014">
    <property type="protein sequence ID" value="MBA2873151.1"/>
    <property type="molecule type" value="Genomic_DNA"/>
</dbReference>
<dbReference type="RefSeq" id="WP_181538878.1">
    <property type="nucleotide sequence ID" value="NZ_JACDUU010000014.1"/>
</dbReference>
<evidence type="ECO:0000313" key="1">
    <source>
        <dbReference type="EMBL" id="MBA2873151.1"/>
    </source>
</evidence>
<proteinExistence type="predicted"/>
<keyword evidence="2" id="KW-1185">Reference proteome</keyword>
<accession>A0A7V9Z347</accession>
<gene>
    <name evidence="1" type="ORF">HNQ85_003489</name>
</gene>
<dbReference type="Proteomes" id="UP000580891">
    <property type="component" value="Unassembled WGS sequence"/>
</dbReference>
<reference evidence="1 2" key="1">
    <citation type="submission" date="2020-07" db="EMBL/GenBank/DDBJ databases">
        <title>Genomic Encyclopedia of Type Strains, Phase IV (KMG-IV): sequencing the most valuable type-strain genomes for metagenomic binning, comparative biology and taxonomic classification.</title>
        <authorList>
            <person name="Goeker M."/>
        </authorList>
    </citation>
    <scope>NUCLEOTIDE SEQUENCE [LARGE SCALE GENOMIC DNA]</scope>
    <source>
        <strain evidence="1 2">DSM 25220</strain>
    </source>
</reference>
<dbReference type="Gene3D" id="3.30.40.220">
    <property type="match status" value="1"/>
</dbReference>
<evidence type="ECO:0000313" key="2">
    <source>
        <dbReference type="Proteomes" id="UP000580891"/>
    </source>
</evidence>
<name>A0A7V9Z347_9BACL</name>
<sequence>MSADDLEKLIRHIYVLQKGRCYYTGIEMEPPDVKERNKNYSISVDRLDNERGYELDNVVLCCRVVNIMKNNLPYKEFTDLCQRIAEEQKVIEKLLAIGG</sequence>
<protein>
    <submittedName>
        <fullName evidence="1">Uncharacterized protein</fullName>
    </submittedName>
</protein>
<comment type="caution">
    <text evidence="1">The sequence shown here is derived from an EMBL/GenBank/DDBJ whole genome shotgun (WGS) entry which is preliminary data.</text>
</comment>